<keyword evidence="5 6" id="KW-0472">Membrane</keyword>
<dbReference type="RefSeq" id="WP_281794115.1">
    <property type="nucleotide sequence ID" value="NZ_BSDR01000001.1"/>
</dbReference>
<evidence type="ECO:0000313" key="7">
    <source>
        <dbReference type="EMBL" id="GLI34709.1"/>
    </source>
</evidence>
<comment type="subcellular location">
    <subcellularLocation>
        <location evidence="1">Cell membrane</location>
        <topology evidence="1">Multi-pass membrane protein</topology>
    </subcellularLocation>
</comment>
<evidence type="ECO:0000256" key="5">
    <source>
        <dbReference type="ARBA" id="ARBA00023136"/>
    </source>
</evidence>
<evidence type="ECO:0000256" key="2">
    <source>
        <dbReference type="ARBA" id="ARBA00022475"/>
    </source>
</evidence>
<evidence type="ECO:0000256" key="6">
    <source>
        <dbReference type="SAM" id="Phobius"/>
    </source>
</evidence>
<dbReference type="AlphaFoldDB" id="A0A9W6CXY9"/>
<keyword evidence="3 6" id="KW-0812">Transmembrane</keyword>
<evidence type="ECO:0008006" key="9">
    <source>
        <dbReference type="Google" id="ProtNLM"/>
    </source>
</evidence>
<evidence type="ECO:0000256" key="1">
    <source>
        <dbReference type="ARBA" id="ARBA00004651"/>
    </source>
</evidence>
<comment type="caution">
    <text evidence="7">The sequence shown here is derived from an EMBL/GenBank/DDBJ whole genome shotgun (WGS) entry which is preliminary data.</text>
</comment>
<dbReference type="GO" id="GO:0005886">
    <property type="term" value="C:plasma membrane"/>
    <property type="evidence" value="ECO:0007669"/>
    <property type="project" value="UniProtKB-SubCell"/>
</dbReference>
<sequence length="133" mass="14453">MRDVLPSEKLLRRIEWVNGFLLAVMTLGAWALFSIQMAVGVFLGGAIATASFQVLKWQLGRAFGTPGKIPSKGGLFASYYLRFLGTLFLVFVVMYYGWADPIAFVVGLSVVILSIVLVGGVEYLVVSAKRGDS</sequence>
<dbReference type="Pfam" id="PF03899">
    <property type="entry name" value="ATP-synt_I"/>
    <property type="match status" value="1"/>
</dbReference>
<feature type="transmembrane region" description="Helical" evidence="6">
    <location>
        <begin position="79"/>
        <end position="98"/>
    </location>
</feature>
<proteinExistence type="predicted"/>
<dbReference type="EMBL" id="BSDR01000001">
    <property type="protein sequence ID" value="GLI34709.1"/>
    <property type="molecule type" value="Genomic_DNA"/>
</dbReference>
<feature type="transmembrane region" description="Helical" evidence="6">
    <location>
        <begin position="104"/>
        <end position="126"/>
    </location>
</feature>
<keyword evidence="2" id="KW-1003">Cell membrane</keyword>
<feature type="transmembrane region" description="Helical" evidence="6">
    <location>
        <begin position="16"/>
        <end position="33"/>
    </location>
</feature>
<evidence type="ECO:0000256" key="3">
    <source>
        <dbReference type="ARBA" id="ARBA00022692"/>
    </source>
</evidence>
<name>A0A9W6CXY9_9BACT</name>
<dbReference type="Proteomes" id="UP001144372">
    <property type="component" value="Unassembled WGS sequence"/>
</dbReference>
<evidence type="ECO:0000313" key="8">
    <source>
        <dbReference type="Proteomes" id="UP001144372"/>
    </source>
</evidence>
<reference evidence="7" key="1">
    <citation type="submission" date="2022-12" db="EMBL/GenBank/DDBJ databases">
        <title>Reference genome sequencing for broad-spectrum identification of bacterial and archaeal isolates by mass spectrometry.</title>
        <authorList>
            <person name="Sekiguchi Y."/>
            <person name="Tourlousse D.M."/>
        </authorList>
    </citation>
    <scope>NUCLEOTIDE SEQUENCE</scope>
    <source>
        <strain evidence="7">ASRB1</strain>
    </source>
</reference>
<keyword evidence="4 6" id="KW-1133">Transmembrane helix</keyword>
<evidence type="ECO:0000256" key="4">
    <source>
        <dbReference type="ARBA" id="ARBA00022989"/>
    </source>
</evidence>
<gene>
    <name evidence="7" type="ORF">DAMNIGENAA_21420</name>
</gene>
<protein>
    <recommendedName>
        <fullName evidence="9">ATP synthase subunit I</fullName>
    </recommendedName>
</protein>
<organism evidence="7 8">
    <name type="scientific">Desulforhabdus amnigena</name>
    <dbReference type="NCBI Taxonomy" id="40218"/>
    <lineage>
        <taxon>Bacteria</taxon>
        <taxon>Pseudomonadati</taxon>
        <taxon>Thermodesulfobacteriota</taxon>
        <taxon>Syntrophobacteria</taxon>
        <taxon>Syntrophobacterales</taxon>
        <taxon>Syntrophobacteraceae</taxon>
        <taxon>Desulforhabdus</taxon>
    </lineage>
</organism>
<keyword evidence="8" id="KW-1185">Reference proteome</keyword>
<dbReference type="InterPro" id="IPR005598">
    <property type="entry name" value="ATP_synth_I"/>
</dbReference>
<accession>A0A9W6CXY9</accession>